<reference evidence="1" key="2">
    <citation type="journal article" date="2015" name="Data Brief">
        <title>Shoot transcriptome of the giant reed, Arundo donax.</title>
        <authorList>
            <person name="Barrero R.A."/>
            <person name="Guerrero F.D."/>
            <person name="Moolhuijzen P."/>
            <person name="Goolsby J.A."/>
            <person name="Tidwell J."/>
            <person name="Bellgard S.E."/>
            <person name="Bellgard M.I."/>
        </authorList>
    </citation>
    <scope>NUCLEOTIDE SEQUENCE</scope>
    <source>
        <tissue evidence="1">Shoot tissue taken approximately 20 cm above the soil surface</tissue>
    </source>
</reference>
<protein>
    <submittedName>
        <fullName evidence="1">Uncharacterized protein</fullName>
    </submittedName>
</protein>
<organism evidence="1">
    <name type="scientific">Arundo donax</name>
    <name type="common">Giant reed</name>
    <name type="synonym">Donax arundinaceus</name>
    <dbReference type="NCBI Taxonomy" id="35708"/>
    <lineage>
        <taxon>Eukaryota</taxon>
        <taxon>Viridiplantae</taxon>
        <taxon>Streptophyta</taxon>
        <taxon>Embryophyta</taxon>
        <taxon>Tracheophyta</taxon>
        <taxon>Spermatophyta</taxon>
        <taxon>Magnoliopsida</taxon>
        <taxon>Liliopsida</taxon>
        <taxon>Poales</taxon>
        <taxon>Poaceae</taxon>
        <taxon>PACMAD clade</taxon>
        <taxon>Arundinoideae</taxon>
        <taxon>Arundineae</taxon>
        <taxon>Arundo</taxon>
    </lineage>
</organism>
<accession>A0A0A8ZSW5</accession>
<proteinExistence type="predicted"/>
<dbReference type="AlphaFoldDB" id="A0A0A8ZSW5"/>
<reference evidence="1" key="1">
    <citation type="submission" date="2014-09" db="EMBL/GenBank/DDBJ databases">
        <authorList>
            <person name="Magalhaes I.L.F."/>
            <person name="Oliveira U."/>
            <person name="Santos F.R."/>
            <person name="Vidigal T.H.D.A."/>
            <person name="Brescovit A.D."/>
            <person name="Santos A.J."/>
        </authorList>
    </citation>
    <scope>NUCLEOTIDE SEQUENCE</scope>
    <source>
        <tissue evidence="1">Shoot tissue taken approximately 20 cm above the soil surface</tissue>
    </source>
</reference>
<name>A0A0A8ZSW5_ARUDO</name>
<evidence type="ECO:0000313" key="1">
    <source>
        <dbReference type="EMBL" id="JAD41886.1"/>
    </source>
</evidence>
<sequence>MLVGSCNISEISLFTKAWNTGNLESWLRIHEALCS</sequence>
<dbReference type="EMBL" id="GBRH01256009">
    <property type="protein sequence ID" value="JAD41886.1"/>
    <property type="molecule type" value="Transcribed_RNA"/>
</dbReference>